<keyword evidence="1 3" id="KW-0808">Transferase</keyword>
<dbReference type="InterPro" id="IPR023606">
    <property type="entry name" value="CoA-Trfase_III_dom_1_sf"/>
</dbReference>
<dbReference type="SUPFAM" id="SSF89796">
    <property type="entry name" value="CoA-transferase family III (CaiB/BaiF)"/>
    <property type="match status" value="1"/>
</dbReference>
<dbReference type="InterPro" id="IPR003673">
    <property type="entry name" value="CoA-Trfase_fam_III"/>
</dbReference>
<dbReference type="InterPro" id="IPR050483">
    <property type="entry name" value="CoA-transferase_III_domain"/>
</dbReference>
<evidence type="ECO:0000313" key="4">
    <source>
        <dbReference type="Proteomes" id="UP000185494"/>
    </source>
</evidence>
<dbReference type="PANTHER" id="PTHR48207:SF4">
    <property type="entry name" value="BLL6097 PROTEIN"/>
    <property type="match status" value="1"/>
</dbReference>
<dbReference type="GO" id="GO:0008410">
    <property type="term" value="F:CoA-transferase activity"/>
    <property type="evidence" value="ECO:0007669"/>
    <property type="project" value="TreeGrafter"/>
</dbReference>
<proteinExistence type="predicted"/>
<evidence type="ECO:0000256" key="1">
    <source>
        <dbReference type="ARBA" id="ARBA00022679"/>
    </source>
</evidence>
<evidence type="ECO:0000313" key="2">
    <source>
        <dbReference type="EMBL" id="APT59730.1"/>
    </source>
</evidence>
<dbReference type="Proteomes" id="UP000185494">
    <property type="component" value="Chromosome 2"/>
</dbReference>
<dbReference type="PANTHER" id="PTHR48207">
    <property type="entry name" value="SUCCINATE--HYDROXYMETHYLGLUTARATE COA-TRANSFERASE"/>
    <property type="match status" value="1"/>
</dbReference>
<dbReference type="STRING" id="257708.RGI145_20630"/>
<protein>
    <submittedName>
        <fullName evidence="3">CoA transferase</fullName>
        <ecNumber evidence="3">2.8.3.-</ecNumber>
    </submittedName>
    <submittedName>
        <fullName evidence="2">Racemase</fullName>
    </submittedName>
</protein>
<dbReference type="EMBL" id="CP015584">
    <property type="protein sequence ID" value="APT59730.1"/>
    <property type="molecule type" value="Genomic_DNA"/>
</dbReference>
<dbReference type="AlphaFoldDB" id="A0A1L7ALV1"/>
<evidence type="ECO:0000313" key="5">
    <source>
        <dbReference type="Proteomes" id="UP001258945"/>
    </source>
</evidence>
<sequence length="403" mass="42595">MDLLAGLRIVSFNHFLAGPLAAQILADLGADVIALEPPEGAFHRNWAVANHFVGGQSVNFLSTGRNKRSLAVDLKSAAGREVVSRLIGTADVVMENFRPGTMERLGFGHETLRAAHPRLVYAAASGFGSSGPYRDRPGQDLLLQAMSGLANRTGRAEGGPTPVGAVIVDQHAAMIYAMAILAALVARERTGQGRLVEVNLFQAALDLQTEALTAFLNGARSESPRAPGGIASWFSAGPYGIYATADGHLALSMSPPAAIGRAIGVAALEGIAESGAFTRREEIARLVTDRLRTQPTAAWLPGLEREKIWHAPVQDYADLPRDPQLEHLGAFATLDGVTGHPVTLVAHPARYDGKAPGIRLAPQPLGAQTREILASLGYAPAEMTSLREAGAIAWPDDRQGEPT</sequence>
<accession>A0A1L7ALV1</accession>
<dbReference type="Gene3D" id="3.30.1540.10">
    <property type="entry name" value="formyl-coa transferase, domain 3"/>
    <property type="match status" value="1"/>
</dbReference>
<reference evidence="2 4" key="1">
    <citation type="submission" date="2016-05" db="EMBL/GenBank/DDBJ databases">
        <title>Complete Genome and Methylome Analysis of Psychrotrophic Bacterial Isolates from Antarctic Lake Untersee.</title>
        <authorList>
            <person name="Fomenkov A."/>
            <person name="Akimov V.N."/>
            <person name="Vasilyeva L.V."/>
            <person name="Andersen D."/>
            <person name="Vincze T."/>
            <person name="Roberts R.J."/>
        </authorList>
    </citation>
    <scope>NUCLEOTIDE SEQUENCE [LARGE SCALE GENOMIC DNA]</scope>
    <source>
        <strain evidence="2 4">U14-5</strain>
    </source>
</reference>
<dbReference type="KEGG" id="rgi:RGI145_20630"/>
<dbReference type="Proteomes" id="UP001258945">
    <property type="component" value="Unassembled WGS sequence"/>
</dbReference>
<dbReference type="Gene3D" id="3.40.50.10540">
    <property type="entry name" value="Crotonobetainyl-coa:carnitine coa-transferase, domain 1"/>
    <property type="match status" value="1"/>
</dbReference>
<evidence type="ECO:0000313" key="3">
    <source>
        <dbReference type="EMBL" id="MDT8332755.1"/>
    </source>
</evidence>
<reference evidence="3" key="3">
    <citation type="submission" date="2023-09" db="EMBL/GenBank/DDBJ databases">
        <authorList>
            <person name="Schober I."/>
            <person name="Bunk B."/>
        </authorList>
    </citation>
    <scope>NUCLEOTIDE SEQUENCE</scope>
    <source>
        <strain evidence="3">DSM 103800</strain>
    </source>
</reference>
<dbReference type="eggNOG" id="COG1804">
    <property type="taxonomic scope" value="Bacteria"/>
</dbReference>
<reference evidence="3 5" key="2">
    <citation type="journal article" date="2019" name="Microb. Pathog.">
        <title>Comparison of VITEK 2, MALDI-TOF MS, 16S rRNA gene sequencing, and whole-genome sequencing for identification of Roseomonas mucosa.</title>
        <authorList>
            <person name="Rudolph W.W."/>
            <person name="Gunzer F."/>
            <person name="Trauth M."/>
            <person name="Bunk B."/>
            <person name="Bigge R."/>
            <person name="Schrottner P."/>
        </authorList>
    </citation>
    <scope>NUCLEOTIDE SEQUENCE [LARGE SCALE GENOMIC DNA]</scope>
    <source>
        <strain evidence="3 5">DSM 103800</strain>
    </source>
</reference>
<dbReference type="EC" id="2.8.3.-" evidence="3"/>
<keyword evidence="5" id="KW-1185">Reference proteome</keyword>
<dbReference type="InterPro" id="IPR044855">
    <property type="entry name" value="CoA-Trfase_III_dom3_sf"/>
</dbReference>
<dbReference type="EMBL" id="JAVVDO010000035">
    <property type="protein sequence ID" value="MDT8332755.1"/>
    <property type="molecule type" value="Genomic_DNA"/>
</dbReference>
<dbReference type="RefSeq" id="WP_075800439.1">
    <property type="nucleotide sequence ID" value="NZ_CP015584.1"/>
</dbReference>
<dbReference type="Pfam" id="PF02515">
    <property type="entry name" value="CoA_transf_3"/>
    <property type="match status" value="1"/>
</dbReference>
<name>A0A1L7ALV1_9PROT</name>
<organism evidence="2 4">
    <name type="scientific">Roseomonas gilardii</name>
    <dbReference type="NCBI Taxonomy" id="257708"/>
    <lineage>
        <taxon>Bacteria</taxon>
        <taxon>Pseudomonadati</taxon>
        <taxon>Pseudomonadota</taxon>
        <taxon>Alphaproteobacteria</taxon>
        <taxon>Acetobacterales</taxon>
        <taxon>Roseomonadaceae</taxon>
        <taxon>Roseomonas</taxon>
    </lineage>
</organism>
<gene>
    <name evidence="2" type="ORF">RGI145_20630</name>
    <name evidence="3" type="ORF">RQ831_16995</name>
</gene>